<evidence type="ECO:0000256" key="4">
    <source>
        <dbReference type="PROSITE-ProRule" id="PRU00176"/>
    </source>
</evidence>
<dbReference type="SUPFAM" id="SSF54928">
    <property type="entry name" value="RNA-binding domain, RBD"/>
    <property type="match status" value="2"/>
</dbReference>
<dbReference type="Gene3D" id="3.30.70.330">
    <property type="match status" value="2"/>
</dbReference>
<dbReference type="GO" id="GO:0005654">
    <property type="term" value="C:nucleoplasm"/>
    <property type="evidence" value="ECO:0007669"/>
    <property type="project" value="TreeGrafter"/>
</dbReference>
<feature type="domain" description="RRM" evidence="6">
    <location>
        <begin position="166"/>
        <end position="243"/>
    </location>
</feature>
<feature type="region of interest" description="Disordered" evidence="5">
    <location>
        <begin position="55"/>
        <end position="83"/>
    </location>
</feature>
<evidence type="ECO:0000256" key="2">
    <source>
        <dbReference type="ARBA" id="ARBA00022884"/>
    </source>
</evidence>
<evidence type="ECO:0000313" key="8">
    <source>
        <dbReference type="WBParaSite" id="L893_g17608.t1"/>
    </source>
</evidence>
<comment type="subcellular location">
    <subcellularLocation>
        <location evidence="1">Nucleus</location>
    </subcellularLocation>
</comment>
<keyword evidence="2 4" id="KW-0694">RNA-binding</keyword>
<dbReference type="InterPro" id="IPR000504">
    <property type="entry name" value="RRM_dom"/>
</dbReference>
<keyword evidence="7" id="KW-1185">Reference proteome</keyword>
<dbReference type="CDD" id="cd21608">
    <property type="entry name" value="RRM2_NsCP33_like"/>
    <property type="match status" value="1"/>
</dbReference>
<dbReference type="PANTHER" id="PTHR48033:SF10">
    <property type="entry name" value="RNA-BINDING PROTEIN SQUID"/>
    <property type="match status" value="1"/>
</dbReference>
<accession>A0A1I7YLM8</accession>
<evidence type="ECO:0000259" key="6">
    <source>
        <dbReference type="PROSITE" id="PS50102"/>
    </source>
</evidence>
<feature type="region of interest" description="Disordered" evidence="5">
    <location>
        <begin position="328"/>
        <end position="355"/>
    </location>
</feature>
<dbReference type="PROSITE" id="PS50102">
    <property type="entry name" value="RRM"/>
    <property type="match status" value="2"/>
</dbReference>
<keyword evidence="3" id="KW-0539">Nucleus</keyword>
<dbReference type="Pfam" id="PF00076">
    <property type="entry name" value="RRM_1"/>
    <property type="match status" value="2"/>
</dbReference>
<dbReference type="GO" id="GO:0000785">
    <property type="term" value="C:chromatin"/>
    <property type="evidence" value="ECO:0007669"/>
    <property type="project" value="TreeGrafter"/>
</dbReference>
<dbReference type="WBParaSite" id="L893_g17608.t1">
    <property type="protein sequence ID" value="L893_g17608.t1"/>
    <property type="gene ID" value="L893_g17608"/>
</dbReference>
<proteinExistence type="predicted"/>
<evidence type="ECO:0000256" key="5">
    <source>
        <dbReference type="SAM" id="MobiDB-lite"/>
    </source>
</evidence>
<name>A0A1I7YLM8_9BILA</name>
<feature type="domain" description="RRM" evidence="6">
    <location>
        <begin position="85"/>
        <end position="162"/>
    </location>
</feature>
<evidence type="ECO:0000256" key="3">
    <source>
        <dbReference type="ARBA" id="ARBA00023242"/>
    </source>
</evidence>
<dbReference type="Proteomes" id="UP000095287">
    <property type="component" value="Unplaced"/>
</dbReference>
<evidence type="ECO:0000313" key="7">
    <source>
        <dbReference type="Proteomes" id="UP000095287"/>
    </source>
</evidence>
<dbReference type="GO" id="GO:0010468">
    <property type="term" value="P:regulation of gene expression"/>
    <property type="evidence" value="ECO:0007669"/>
    <property type="project" value="TreeGrafter"/>
</dbReference>
<reference evidence="8" key="1">
    <citation type="submission" date="2016-11" db="UniProtKB">
        <authorList>
            <consortium name="WormBaseParasite"/>
        </authorList>
    </citation>
    <scope>IDENTIFICATION</scope>
</reference>
<feature type="compositionally biased region" description="Low complexity" evidence="5">
    <location>
        <begin position="60"/>
        <end position="80"/>
    </location>
</feature>
<protein>
    <submittedName>
        <fullName evidence="8">RNA-binding protein squid</fullName>
    </submittedName>
</protein>
<feature type="compositionally biased region" description="Polar residues" evidence="5">
    <location>
        <begin position="332"/>
        <end position="355"/>
    </location>
</feature>
<dbReference type="InterPro" id="IPR048289">
    <property type="entry name" value="RRM2_NsCP33-like"/>
</dbReference>
<organism evidence="7 8">
    <name type="scientific">Steinernema glaseri</name>
    <dbReference type="NCBI Taxonomy" id="37863"/>
    <lineage>
        <taxon>Eukaryota</taxon>
        <taxon>Metazoa</taxon>
        <taxon>Ecdysozoa</taxon>
        <taxon>Nematoda</taxon>
        <taxon>Chromadorea</taxon>
        <taxon>Rhabditida</taxon>
        <taxon>Tylenchina</taxon>
        <taxon>Panagrolaimomorpha</taxon>
        <taxon>Strongyloidoidea</taxon>
        <taxon>Steinernematidae</taxon>
        <taxon>Steinernema</taxon>
    </lineage>
</organism>
<dbReference type="PANTHER" id="PTHR48033">
    <property type="entry name" value="RNA-BINDING (RRM/RBD/RNP MOTIFS) FAMILY PROTEIN"/>
    <property type="match status" value="1"/>
</dbReference>
<dbReference type="SMART" id="SM00360">
    <property type="entry name" value="RRM"/>
    <property type="match status" value="2"/>
</dbReference>
<evidence type="ECO:0000256" key="1">
    <source>
        <dbReference type="ARBA" id="ARBA00004123"/>
    </source>
</evidence>
<dbReference type="InterPro" id="IPR012677">
    <property type="entry name" value="Nucleotide-bd_a/b_plait_sf"/>
</dbReference>
<dbReference type="InterPro" id="IPR035979">
    <property type="entry name" value="RBD_domain_sf"/>
</dbReference>
<dbReference type="AlphaFoldDB" id="A0A1I7YLM8"/>
<dbReference type="GO" id="GO:0003723">
    <property type="term" value="F:RNA binding"/>
    <property type="evidence" value="ECO:0007669"/>
    <property type="project" value="UniProtKB-UniRule"/>
</dbReference>
<sequence>MHSESLMLPTRQHLQPRYDIPFLSAAPLPSTGRGSIINMDNQDKNSQEVKVNGNAENAPTANVSNNTDNANNNKNESSNKGNEDRKIFVGGIAYDVTNDDLTQHFSTFGEVTQAQVKYDRITGRSRGFAFVEFATGEGCKQALVEREQTIKNKSVEVKPAKSRENKKVFVGGLPADFPEEDLRAHFEAYGKVEDIEWPFDKQTKTKRNFAFIVFEEEEAADKASSIAKQTFGSRDCDVKKAVPQGKRNGMRLAGNMRVPFAGGRAGIPGPAANWGYGASTWNQAGGIPYMPSNGQWTPEWFSQNNYYPNSGHHFGGYNGVTDAHKANGYDNYAQNGASARPSNNQRFPQPTAQQF</sequence>